<keyword evidence="4" id="KW-0349">Heme</keyword>
<comment type="similarity">
    <text evidence="3">Belongs to the cytochrome P450 family.</text>
</comment>
<evidence type="ECO:0000313" key="12">
    <source>
        <dbReference type="Proteomes" id="UP001151752"/>
    </source>
</evidence>
<dbReference type="EMBL" id="JAPFFM010000014">
    <property type="protein sequence ID" value="KAJ6716254.1"/>
    <property type="molecule type" value="Genomic_DNA"/>
</dbReference>
<protein>
    <submittedName>
        <fullName evidence="11">CYTOCHROME P450 FAMILY 705 SUBFAMILY A POLYPEPTIDE 25-RELATED</fullName>
    </submittedName>
</protein>
<feature type="transmembrane region" description="Helical" evidence="10">
    <location>
        <begin position="6"/>
        <end position="24"/>
    </location>
</feature>
<dbReference type="GO" id="GO:0005506">
    <property type="term" value="F:iron ion binding"/>
    <property type="evidence" value="ECO:0007669"/>
    <property type="project" value="InterPro"/>
</dbReference>
<evidence type="ECO:0000256" key="8">
    <source>
        <dbReference type="ARBA" id="ARBA00023033"/>
    </source>
</evidence>
<keyword evidence="10" id="KW-1133">Transmembrane helix</keyword>
<dbReference type="PRINTS" id="PR00463">
    <property type="entry name" value="EP450I"/>
</dbReference>
<comment type="caution">
    <text evidence="11">The sequence shown here is derived from an EMBL/GenBank/DDBJ whole genome shotgun (WGS) entry which is preliminary data.</text>
</comment>
<keyword evidence="6" id="KW-0560">Oxidoreductase</keyword>
<dbReference type="PANTHER" id="PTHR47943">
    <property type="entry name" value="CYTOCHROME P450 93A3-LIKE"/>
    <property type="match status" value="1"/>
</dbReference>
<keyword evidence="7" id="KW-0408">Iron</keyword>
<dbReference type="PANTHER" id="PTHR47943:SF8">
    <property type="entry name" value="CYTOCHROME P450"/>
    <property type="match status" value="1"/>
</dbReference>
<dbReference type="GO" id="GO:0016705">
    <property type="term" value="F:oxidoreductase activity, acting on paired donors, with incorporation or reduction of molecular oxygen"/>
    <property type="evidence" value="ECO:0007669"/>
    <property type="project" value="InterPro"/>
</dbReference>
<gene>
    <name evidence="11" type="ORF">OIU74_008892</name>
</gene>
<evidence type="ECO:0000256" key="1">
    <source>
        <dbReference type="ARBA" id="ARBA00001971"/>
    </source>
</evidence>
<dbReference type="Gene3D" id="1.10.630.10">
    <property type="entry name" value="Cytochrome P450"/>
    <property type="match status" value="1"/>
</dbReference>
<evidence type="ECO:0000313" key="11">
    <source>
        <dbReference type="EMBL" id="KAJ6716254.1"/>
    </source>
</evidence>
<dbReference type="GO" id="GO:0004497">
    <property type="term" value="F:monooxygenase activity"/>
    <property type="evidence" value="ECO:0007669"/>
    <property type="project" value="UniProtKB-KW"/>
</dbReference>
<comment type="cofactor">
    <cofactor evidence="1">
        <name>heme</name>
        <dbReference type="ChEBI" id="CHEBI:30413"/>
    </cofactor>
</comment>
<evidence type="ECO:0000256" key="5">
    <source>
        <dbReference type="ARBA" id="ARBA00022723"/>
    </source>
</evidence>
<reference evidence="11" key="2">
    <citation type="journal article" date="2023" name="Int. J. Mol. Sci.">
        <title>De Novo Assembly and Annotation of 11 Diverse Shrub Willow (Salix) Genomes Reveals Novel Gene Organization in Sex-Linked Regions.</title>
        <authorList>
            <person name="Hyden B."/>
            <person name="Feng K."/>
            <person name="Yates T.B."/>
            <person name="Jawdy S."/>
            <person name="Cereghino C."/>
            <person name="Smart L.B."/>
            <person name="Muchero W."/>
        </authorList>
    </citation>
    <scope>NUCLEOTIDE SEQUENCE</scope>
    <source>
        <tissue evidence="11">Shoot tip</tissue>
    </source>
</reference>
<dbReference type="SUPFAM" id="SSF48264">
    <property type="entry name" value="Cytochrome P450"/>
    <property type="match status" value="1"/>
</dbReference>
<evidence type="ECO:0000256" key="4">
    <source>
        <dbReference type="ARBA" id="ARBA00022617"/>
    </source>
</evidence>
<dbReference type="InterPro" id="IPR001128">
    <property type="entry name" value="Cyt_P450"/>
</dbReference>
<evidence type="ECO:0000256" key="7">
    <source>
        <dbReference type="ARBA" id="ARBA00023004"/>
    </source>
</evidence>
<sequence>MTATQYFLSLFVLWIITVFIQYIFKRPGKKLAGYCPPPSPPALPLIGHLHLLNPVAYKGFHALSNKYGPLLYLRLVSYHVVLVSSAPVATQIFKALDVHFASRIKSPFEDNLLFGSSTSFFNAPYGDYWKFMKKICTTELLGTRQMKKLKNVRREEVVRFLSKMLKIGKKNEVADLSVEVLTVANNGTCRMIMSARCSGEDNQAEKCRALVSESFDLAAKLALFNVFGPLKRIGIWYLRKKIDDVPKRYDELFEKVLVEHEEKAKREGPTMEKKDLMDILLEVYHDENAEIRITRKQMKNFFLDLFIAGTSTTADAILWILAELVNNPAAYKKLREEIDSVVGTERLVDEADIPNLPYFQACVKEAMRLNPPAPLFDRICRENCKLAGYDIPKGTTMIMNTYAIMRDPEIWDSPK</sequence>
<dbReference type="GO" id="GO:0020037">
    <property type="term" value="F:heme binding"/>
    <property type="evidence" value="ECO:0007669"/>
    <property type="project" value="InterPro"/>
</dbReference>
<dbReference type="Pfam" id="PF00067">
    <property type="entry name" value="p450"/>
    <property type="match status" value="1"/>
</dbReference>
<keyword evidence="12" id="KW-1185">Reference proteome</keyword>
<proteinExistence type="inferred from homology"/>
<keyword evidence="8" id="KW-0503">Monooxygenase</keyword>
<dbReference type="GO" id="GO:0016020">
    <property type="term" value="C:membrane"/>
    <property type="evidence" value="ECO:0007669"/>
    <property type="project" value="UniProtKB-SubCell"/>
</dbReference>
<evidence type="ECO:0000256" key="9">
    <source>
        <dbReference type="ARBA" id="ARBA00023136"/>
    </source>
</evidence>
<evidence type="ECO:0000256" key="10">
    <source>
        <dbReference type="SAM" id="Phobius"/>
    </source>
</evidence>
<keyword evidence="5" id="KW-0479">Metal-binding</keyword>
<keyword evidence="10" id="KW-0812">Transmembrane</keyword>
<evidence type="ECO:0000256" key="3">
    <source>
        <dbReference type="ARBA" id="ARBA00010617"/>
    </source>
</evidence>
<reference evidence="11" key="1">
    <citation type="submission" date="2022-11" db="EMBL/GenBank/DDBJ databases">
        <authorList>
            <person name="Hyden B.L."/>
            <person name="Feng K."/>
            <person name="Yates T."/>
            <person name="Jawdy S."/>
            <person name="Smart L.B."/>
            <person name="Muchero W."/>
        </authorList>
    </citation>
    <scope>NUCLEOTIDE SEQUENCE</scope>
    <source>
        <tissue evidence="11">Shoot tip</tissue>
    </source>
</reference>
<evidence type="ECO:0000256" key="2">
    <source>
        <dbReference type="ARBA" id="ARBA00004370"/>
    </source>
</evidence>
<dbReference type="AlphaFoldDB" id="A0A9Q0TR25"/>
<dbReference type="InterPro" id="IPR036396">
    <property type="entry name" value="Cyt_P450_sf"/>
</dbReference>
<evidence type="ECO:0000256" key="6">
    <source>
        <dbReference type="ARBA" id="ARBA00023002"/>
    </source>
</evidence>
<accession>A0A9Q0TR25</accession>
<dbReference type="InterPro" id="IPR002401">
    <property type="entry name" value="Cyt_P450_E_grp-I"/>
</dbReference>
<comment type="subcellular location">
    <subcellularLocation>
        <location evidence="2">Membrane</location>
    </subcellularLocation>
</comment>
<keyword evidence="9 10" id="KW-0472">Membrane</keyword>
<dbReference type="Proteomes" id="UP001151752">
    <property type="component" value="Chromosome 9"/>
</dbReference>
<name>A0A9Q0TR25_9ROSI</name>
<organism evidence="11 12">
    <name type="scientific">Salix koriyanagi</name>
    <dbReference type="NCBI Taxonomy" id="2511006"/>
    <lineage>
        <taxon>Eukaryota</taxon>
        <taxon>Viridiplantae</taxon>
        <taxon>Streptophyta</taxon>
        <taxon>Embryophyta</taxon>
        <taxon>Tracheophyta</taxon>
        <taxon>Spermatophyta</taxon>
        <taxon>Magnoliopsida</taxon>
        <taxon>eudicotyledons</taxon>
        <taxon>Gunneridae</taxon>
        <taxon>Pentapetalae</taxon>
        <taxon>rosids</taxon>
        <taxon>fabids</taxon>
        <taxon>Malpighiales</taxon>
        <taxon>Salicaceae</taxon>
        <taxon>Saliceae</taxon>
        <taxon>Salix</taxon>
    </lineage>
</organism>